<dbReference type="EMBL" id="JBEPLS010000002">
    <property type="protein sequence ID" value="MET3602690.1"/>
    <property type="molecule type" value="Genomic_DNA"/>
</dbReference>
<dbReference type="SUPFAM" id="SSF48452">
    <property type="entry name" value="TPR-like"/>
    <property type="match status" value="1"/>
</dbReference>
<dbReference type="RefSeq" id="WP_149505050.1">
    <property type="nucleotide sequence ID" value="NZ_CP035708.1"/>
</dbReference>
<gene>
    <name evidence="1" type="ORF">ABIC99_000474</name>
    <name evidence="2" type="ORF">EWH46_17760</name>
</gene>
<dbReference type="PANTHER" id="PTHR10098:SF108">
    <property type="entry name" value="TETRATRICOPEPTIDE REPEAT PROTEIN 28"/>
    <property type="match status" value="1"/>
</dbReference>
<evidence type="ECO:0000313" key="3">
    <source>
        <dbReference type="Proteomes" id="UP000323522"/>
    </source>
</evidence>
<keyword evidence="4" id="KW-1185">Reference proteome</keyword>
<evidence type="ECO:0000313" key="4">
    <source>
        <dbReference type="Proteomes" id="UP001549111"/>
    </source>
</evidence>
<dbReference type="EMBL" id="CP035708">
    <property type="protein sequence ID" value="QEN02423.1"/>
    <property type="molecule type" value="Genomic_DNA"/>
</dbReference>
<dbReference type="Pfam" id="PF13424">
    <property type="entry name" value="TPR_12"/>
    <property type="match status" value="2"/>
</dbReference>
<evidence type="ECO:0000313" key="2">
    <source>
        <dbReference type="EMBL" id="QEN02423.1"/>
    </source>
</evidence>
<protein>
    <submittedName>
        <fullName evidence="1">Tetratricopeptide (TPR) repeat protein</fullName>
    </submittedName>
    <submittedName>
        <fullName evidence="2">Tetratricopeptide repeat protein</fullName>
    </submittedName>
</protein>
<proteinExistence type="predicted"/>
<dbReference type="KEGG" id="snn:EWH46_17760"/>
<dbReference type="Gene3D" id="1.25.40.10">
    <property type="entry name" value="Tetratricopeptide repeat domain"/>
    <property type="match status" value="1"/>
</dbReference>
<dbReference type="InterPro" id="IPR011990">
    <property type="entry name" value="TPR-like_helical_dom_sf"/>
</dbReference>
<dbReference type="AlphaFoldDB" id="A0A5C1Q2Y0"/>
<dbReference type="OrthoDB" id="4181557at2"/>
<dbReference type="Proteomes" id="UP001549111">
    <property type="component" value="Unassembled WGS sequence"/>
</dbReference>
<reference evidence="2 3" key="1">
    <citation type="submission" date="2019-02" db="EMBL/GenBank/DDBJ databases">
        <title>Complete Genome Sequence and Methylome Analysis of Sphaerotilus natans subsp. sulfidivorans D-507.</title>
        <authorList>
            <person name="Fomenkov A."/>
            <person name="Gridneva E."/>
            <person name="Smolyakov D."/>
            <person name="Dubinina G."/>
            <person name="Vincze T."/>
            <person name="Grabovich M."/>
            <person name="Roberts R.J."/>
        </authorList>
    </citation>
    <scope>NUCLEOTIDE SEQUENCE [LARGE SCALE GENOMIC DNA]</scope>
    <source>
        <strain evidence="2 3">D-507</strain>
    </source>
</reference>
<name>A0A5C1Q2Y0_9BURK</name>
<evidence type="ECO:0000313" key="1">
    <source>
        <dbReference type="EMBL" id="MET3602690.1"/>
    </source>
</evidence>
<reference evidence="1 4" key="2">
    <citation type="submission" date="2024-06" db="EMBL/GenBank/DDBJ databases">
        <title>Genomic Encyclopedia of Type Strains, Phase IV (KMG-IV): sequencing the most valuable type-strain genomes for metagenomic binning, comparative biology and taxonomic classification.</title>
        <authorList>
            <person name="Goeker M."/>
        </authorList>
    </citation>
    <scope>NUCLEOTIDE SEQUENCE [LARGE SCALE GENOMIC DNA]</scope>
    <source>
        <strain evidence="1 4">D-501</strain>
    </source>
</reference>
<sequence length="469" mass="52462">MNTPARPIFDAEQARLAAAAHLPPELFVEFQRLAKTLIHGPAFQLLMVDCRDERLRARVLASLGELQQRVGLRGVEVVLHEPVAGDVSALESRLIEAARDHEVIHLLGASVWMDDAAWQSFNLVRERLAVQVRARLVFWLNEEAIARIARQAADLWAWRGGVYGFAAEEKTPDLLELQRHATTSAGLVQSAFDPRSMKERYQRVAEIRSMLGSATTLPDDLRAPLLEELARLLASLGERQAVIDLLEKDLLPMADRMADLRLMAEAWTHWADAKKSLGDLDVALLTYREKVLPIQVRRADEREVAVIHGRIADVLQAMGDLEEALRLMREDALPVFEKLGDVRSRAVAMSKIADMLQARGNLAEAQSILRKEALPVFEKLSDVRSRAATMGQIAGILQAQGDLEEALRILREEALPVFEKLGDVRERAVTMGQIASVLQARGDLEAALRIRREEELPVYDLAPRNRLPC</sequence>
<organism evidence="2 3">
    <name type="scientific">Sphaerotilus sulfidivorans</name>
    <dbReference type="NCBI Taxonomy" id="639200"/>
    <lineage>
        <taxon>Bacteria</taxon>
        <taxon>Pseudomonadati</taxon>
        <taxon>Pseudomonadota</taxon>
        <taxon>Betaproteobacteria</taxon>
        <taxon>Burkholderiales</taxon>
        <taxon>Sphaerotilaceae</taxon>
        <taxon>Sphaerotilus</taxon>
    </lineage>
</organism>
<dbReference type="PANTHER" id="PTHR10098">
    <property type="entry name" value="RAPSYN-RELATED"/>
    <property type="match status" value="1"/>
</dbReference>
<dbReference type="Proteomes" id="UP000323522">
    <property type="component" value="Chromosome"/>
</dbReference>
<accession>A0A5C1Q2Y0</accession>